<feature type="compositionally biased region" description="Basic and acidic residues" evidence="1">
    <location>
        <begin position="661"/>
        <end position="671"/>
    </location>
</feature>
<feature type="compositionally biased region" description="Polar residues" evidence="1">
    <location>
        <begin position="676"/>
        <end position="704"/>
    </location>
</feature>
<feature type="region of interest" description="Disordered" evidence="1">
    <location>
        <begin position="616"/>
        <end position="710"/>
    </location>
</feature>
<gene>
    <name evidence="3" type="ORF">OBBRIDRAFT_559005</name>
</gene>
<feature type="compositionally biased region" description="Low complexity" evidence="1">
    <location>
        <begin position="577"/>
        <end position="602"/>
    </location>
</feature>
<evidence type="ECO:0000256" key="1">
    <source>
        <dbReference type="SAM" id="MobiDB-lite"/>
    </source>
</evidence>
<feature type="compositionally biased region" description="Acidic residues" evidence="1">
    <location>
        <begin position="242"/>
        <end position="255"/>
    </location>
</feature>
<dbReference type="Proteomes" id="UP000250043">
    <property type="component" value="Unassembled WGS sequence"/>
</dbReference>
<keyword evidence="2" id="KW-1133">Transmembrane helix</keyword>
<keyword evidence="4" id="KW-1185">Reference proteome</keyword>
<feature type="compositionally biased region" description="Low complexity" evidence="1">
    <location>
        <begin position="637"/>
        <end position="659"/>
    </location>
</feature>
<protein>
    <submittedName>
        <fullName evidence="3">Uncharacterized protein</fullName>
    </submittedName>
</protein>
<accession>A0A8E2AZI8</accession>
<feature type="compositionally biased region" description="Basic residues" evidence="1">
    <location>
        <begin position="352"/>
        <end position="362"/>
    </location>
</feature>
<name>A0A8E2AZI8_9APHY</name>
<feature type="compositionally biased region" description="Polar residues" evidence="1">
    <location>
        <begin position="176"/>
        <end position="202"/>
    </location>
</feature>
<feature type="region of interest" description="Disordered" evidence="1">
    <location>
        <begin position="577"/>
        <end position="603"/>
    </location>
</feature>
<proteinExistence type="predicted"/>
<feature type="compositionally biased region" description="Basic and acidic residues" evidence="1">
    <location>
        <begin position="228"/>
        <end position="241"/>
    </location>
</feature>
<feature type="compositionally biased region" description="Basic residues" evidence="1">
    <location>
        <begin position="284"/>
        <end position="293"/>
    </location>
</feature>
<evidence type="ECO:0000256" key="2">
    <source>
        <dbReference type="SAM" id="Phobius"/>
    </source>
</evidence>
<keyword evidence="2" id="KW-0812">Transmembrane</keyword>
<reference evidence="3 4" key="1">
    <citation type="submission" date="2016-07" db="EMBL/GenBank/DDBJ databases">
        <title>Draft genome of the white-rot fungus Obba rivulosa 3A-2.</title>
        <authorList>
            <consortium name="DOE Joint Genome Institute"/>
            <person name="Miettinen O."/>
            <person name="Riley R."/>
            <person name="Acob R."/>
            <person name="Barry K."/>
            <person name="Cullen D."/>
            <person name="De Vries R."/>
            <person name="Hainaut M."/>
            <person name="Hatakka A."/>
            <person name="Henrissat B."/>
            <person name="Hilden K."/>
            <person name="Kuo R."/>
            <person name="Labutti K."/>
            <person name="Lipzen A."/>
            <person name="Makela M.R."/>
            <person name="Sandor L."/>
            <person name="Spatafora J.W."/>
            <person name="Grigoriev I.V."/>
            <person name="Hibbett D.S."/>
        </authorList>
    </citation>
    <scope>NUCLEOTIDE SEQUENCE [LARGE SCALE GENOMIC DNA]</scope>
    <source>
        <strain evidence="3 4">3A-2</strain>
    </source>
</reference>
<dbReference type="EMBL" id="KV722394">
    <property type="protein sequence ID" value="OCH90962.1"/>
    <property type="molecule type" value="Genomic_DNA"/>
</dbReference>
<dbReference type="AlphaFoldDB" id="A0A8E2AZI8"/>
<keyword evidence="2" id="KW-0472">Membrane</keyword>
<evidence type="ECO:0000313" key="4">
    <source>
        <dbReference type="Proteomes" id="UP000250043"/>
    </source>
</evidence>
<organism evidence="3 4">
    <name type="scientific">Obba rivulosa</name>
    <dbReference type="NCBI Taxonomy" id="1052685"/>
    <lineage>
        <taxon>Eukaryota</taxon>
        <taxon>Fungi</taxon>
        <taxon>Dikarya</taxon>
        <taxon>Basidiomycota</taxon>
        <taxon>Agaricomycotina</taxon>
        <taxon>Agaricomycetes</taxon>
        <taxon>Polyporales</taxon>
        <taxon>Gelatoporiaceae</taxon>
        <taxon>Obba</taxon>
    </lineage>
</organism>
<dbReference type="OrthoDB" id="9451547at2759"/>
<feature type="region of interest" description="Disordered" evidence="1">
    <location>
        <begin position="164"/>
        <end position="418"/>
    </location>
</feature>
<feature type="compositionally biased region" description="Basic and acidic residues" evidence="1">
    <location>
        <begin position="90"/>
        <end position="103"/>
    </location>
</feature>
<feature type="transmembrane region" description="Helical" evidence="2">
    <location>
        <begin position="33"/>
        <end position="53"/>
    </location>
</feature>
<sequence length="710" mass="79826">MEDNSSDILGGRLPVQRRHSSTLWIQPDSTGKLYAGFALVVIVSAFLWLKPYWYSWRNERYRMQVRRRHGIPDDDRRPFSVAFAAANARKQREAKEKELRESQEDGQPPSALRPRSPLDGQALQEDDPQVLEPYVPSLYHPQAYMQGPFEGAYREPNGFGGSSTWSANDYNERSHSQANGLGRATSTPQTSQSFFVPGQLNTPGREDTSPIFEPPRRKHVREEEELSGPEKENKKSRRQEDYGADDGLDSDDDMTVDQTPEAPRRGFKRAANRDEDEGLEASRPGRRDKRARKVSHETLHEDSDHSMDSDEQVGETTPAVTPSRGKKRDRVEAGSSFGGDDSFLGEEDEKARRHRKRRTLAHKKVEPASRGKKRGRAVESDESDGELSDQPRKQASRRKRGRRSLELEEDDMDVDAISQDPLCKGRHIGEEWESHGTHFKVGVNGQRLRLELVKRSRTRFPMPKDSEHPDKEANIDIYVETWLTEDEYQAAKEKRELAWQAPTKTETIPPVSDVPESPMSPFKIGKGLLWQSELSEVPETPLPQRGPFKQSIASNVGIHINPFEQFPMTPARRVSRISSVHHVSAPPSAPDSPKVASSSKSYSKWEKQDLEAAAMSKIREKLQREAAQARWKDAAEAKAPTATKTDTPSSTTPATFSFAKPAEKTNEKAGEKLSAPASTSSNIFDKPKTTNLFTFPSAPASTVHSPLKPR</sequence>
<evidence type="ECO:0000313" key="3">
    <source>
        <dbReference type="EMBL" id="OCH90962.1"/>
    </source>
</evidence>
<feature type="compositionally biased region" description="Basic and acidic residues" evidence="1">
    <location>
        <begin position="294"/>
        <end position="308"/>
    </location>
</feature>
<feature type="region of interest" description="Disordered" evidence="1">
    <location>
        <begin position="90"/>
        <end position="122"/>
    </location>
</feature>